<dbReference type="AlphaFoldDB" id="A0A174B392"/>
<reference evidence="1 2" key="1">
    <citation type="submission" date="2015-09" db="EMBL/GenBank/DDBJ databases">
        <authorList>
            <consortium name="Pathogen Informatics"/>
        </authorList>
    </citation>
    <scope>NUCLEOTIDE SEQUENCE [LARGE SCALE GENOMIC DNA]</scope>
    <source>
        <strain evidence="1 2">2789STDY5834863</strain>
    </source>
</reference>
<dbReference type="Proteomes" id="UP000095431">
    <property type="component" value="Unassembled WGS sequence"/>
</dbReference>
<proteinExistence type="predicted"/>
<sequence>MNLSELIFKRLSADENLQTMLATYAGAPAIFDSEFPADQQEGWEGATQYPRICYRIDMQVNQERSSAGTLYVAMYTDKTSTIIEDIETAVKHCLQDVLMKPAGEAPFCVAWARTESYAIEGKEVWCKEMAFDILEYSEQFSTDPDPVLAVAAYIKKIFPETIVLGIDNVGDFVETSKTPVFYCRLAHLAHTTGHCMNTISWFIGKIAVHLIYPGAGTRLKTLASINQKVAIDEEIIMLDDSPMTIQGLELNNKSDYLREGQLTITGKYGCLRCSVKKHNIARIGMEFTN</sequence>
<dbReference type="RefSeq" id="WP_055200091.1">
    <property type="nucleotide sequence ID" value="NZ_BTHH01000009.1"/>
</dbReference>
<gene>
    <name evidence="1" type="ORF">ERS852478_01444</name>
</gene>
<evidence type="ECO:0000313" key="2">
    <source>
        <dbReference type="Proteomes" id="UP000095431"/>
    </source>
</evidence>
<organism evidence="1 2">
    <name type="scientific">Blautia wexlerae</name>
    <dbReference type="NCBI Taxonomy" id="418240"/>
    <lineage>
        <taxon>Bacteria</taxon>
        <taxon>Bacillati</taxon>
        <taxon>Bacillota</taxon>
        <taxon>Clostridia</taxon>
        <taxon>Lachnospirales</taxon>
        <taxon>Lachnospiraceae</taxon>
        <taxon>Blautia</taxon>
    </lineage>
</organism>
<dbReference type="EMBL" id="CYZN01000008">
    <property type="protein sequence ID" value="CUN94230.1"/>
    <property type="molecule type" value="Genomic_DNA"/>
</dbReference>
<name>A0A174B392_9FIRM</name>
<protein>
    <submittedName>
        <fullName evidence="1">Uncharacterized protein</fullName>
    </submittedName>
</protein>
<accession>A0A174B392</accession>
<evidence type="ECO:0000313" key="1">
    <source>
        <dbReference type="EMBL" id="CUN94230.1"/>
    </source>
</evidence>